<dbReference type="InterPro" id="IPR001810">
    <property type="entry name" value="F-box_dom"/>
</dbReference>
<dbReference type="InterPro" id="IPR032675">
    <property type="entry name" value="LRR_dom_sf"/>
</dbReference>
<dbReference type="SMART" id="SM00579">
    <property type="entry name" value="FBD"/>
    <property type="match status" value="1"/>
</dbReference>
<proteinExistence type="predicted"/>
<dbReference type="EMBL" id="JBDFQZ010000013">
    <property type="protein sequence ID" value="KAK9669836.1"/>
    <property type="molecule type" value="Genomic_DNA"/>
</dbReference>
<accession>A0AAW1GYI5</accession>
<dbReference type="Pfam" id="PF00646">
    <property type="entry name" value="F-box"/>
    <property type="match status" value="1"/>
</dbReference>
<keyword evidence="3" id="KW-1185">Reference proteome</keyword>
<dbReference type="PROSITE" id="PS50181">
    <property type="entry name" value="FBOX"/>
    <property type="match status" value="1"/>
</dbReference>
<dbReference type="SUPFAM" id="SSF81383">
    <property type="entry name" value="F-box domain"/>
    <property type="match status" value="1"/>
</dbReference>
<dbReference type="Proteomes" id="UP001443914">
    <property type="component" value="Unassembled WGS sequence"/>
</dbReference>
<dbReference type="PANTHER" id="PTHR34145">
    <property type="entry name" value="OS02G0105600 PROTEIN"/>
    <property type="match status" value="1"/>
</dbReference>
<dbReference type="Gene3D" id="3.80.10.10">
    <property type="entry name" value="Ribonuclease Inhibitor"/>
    <property type="match status" value="1"/>
</dbReference>
<organism evidence="2 3">
    <name type="scientific">Saponaria officinalis</name>
    <name type="common">Common soapwort</name>
    <name type="synonym">Lychnis saponaria</name>
    <dbReference type="NCBI Taxonomy" id="3572"/>
    <lineage>
        <taxon>Eukaryota</taxon>
        <taxon>Viridiplantae</taxon>
        <taxon>Streptophyta</taxon>
        <taxon>Embryophyta</taxon>
        <taxon>Tracheophyta</taxon>
        <taxon>Spermatophyta</taxon>
        <taxon>Magnoliopsida</taxon>
        <taxon>eudicotyledons</taxon>
        <taxon>Gunneridae</taxon>
        <taxon>Pentapetalae</taxon>
        <taxon>Caryophyllales</taxon>
        <taxon>Caryophyllaceae</taxon>
        <taxon>Caryophylleae</taxon>
        <taxon>Saponaria</taxon>
    </lineage>
</organism>
<dbReference type="Pfam" id="PF24758">
    <property type="entry name" value="LRR_At5g56370"/>
    <property type="match status" value="1"/>
</dbReference>
<dbReference type="AlphaFoldDB" id="A0AAW1GYI5"/>
<protein>
    <recommendedName>
        <fullName evidence="1">F-box domain-containing protein</fullName>
    </recommendedName>
</protein>
<gene>
    <name evidence="2" type="ORF">RND81_13G157900</name>
</gene>
<sequence length="412" mass="47092">MTYAQSVVEKLPQDIISKILKCLPLHDAAKLCSISRAWFSAWKELHELRFDARFFAKVLKNKTPMAIEFCNIVSVILLSHVGPISGFYLCIPELKRSTAPDIGPWISFLSRSNIKDITIKNLQMPPLKLSYHLFSCLNLEKLTLDNCVLNLLPSFNVLRYLKSIEFERVMFMGNSLTDFIASCTILQSLTLKNCTGFEYIDIVAPNLKYLTVSGKFESVYLRSAANLICLSVTLEEMVVNYQSARTCDLIGYLSLSCNIEKVSFGGHFCKFLTAGKIRRISLKYFRFLKSLQLSNIETNDPDEFFWVLEMIKGCPVVEDLKISFSSTDSTEHINAFDRRCQFSRLRKVHLSSVSGVTMELKLIEFLLRCSPTLETMHVVKDVNITDALESRLTRELMYYCRASRKAKVVYVD</sequence>
<feature type="domain" description="F-box" evidence="1">
    <location>
        <begin position="5"/>
        <end position="58"/>
    </location>
</feature>
<dbReference type="InterPro" id="IPR036047">
    <property type="entry name" value="F-box-like_dom_sf"/>
</dbReference>
<evidence type="ECO:0000313" key="3">
    <source>
        <dbReference type="Proteomes" id="UP001443914"/>
    </source>
</evidence>
<evidence type="ECO:0000259" key="1">
    <source>
        <dbReference type="PROSITE" id="PS50181"/>
    </source>
</evidence>
<dbReference type="SMART" id="SM00256">
    <property type="entry name" value="FBOX"/>
    <property type="match status" value="1"/>
</dbReference>
<evidence type="ECO:0000313" key="2">
    <source>
        <dbReference type="EMBL" id="KAK9669836.1"/>
    </source>
</evidence>
<name>A0AAW1GYI5_SAPOF</name>
<comment type="caution">
    <text evidence="2">The sequence shown here is derived from an EMBL/GenBank/DDBJ whole genome shotgun (WGS) entry which is preliminary data.</text>
</comment>
<dbReference type="InterPro" id="IPR055411">
    <property type="entry name" value="LRR_FXL15/At3g58940/PEG3-like"/>
</dbReference>
<dbReference type="InterPro" id="IPR053772">
    <property type="entry name" value="At1g61320/At1g61330-like"/>
</dbReference>
<reference evidence="2" key="1">
    <citation type="submission" date="2024-03" db="EMBL/GenBank/DDBJ databases">
        <title>WGS assembly of Saponaria officinalis var. Norfolk2.</title>
        <authorList>
            <person name="Jenkins J."/>
            <person name="Shu S."/>
            <person name="Grimwood J."/>
            <person name="Barry K."/>
            <person name="Goodstein D."/>
            <person name="Schmutz J."/>
            <person name="Leebens-Mack J."/>
            <person name="Osbourn A."/>
        </authorList>
    </citation>
    <scope>NUCLEOTIDE SEQUENCE [LARGE SCALE GENOMIC DNA]</scope>
    <source>
        <strain evidence="2">JIC</strain>
    </source>
</reference>
<dbReference type="InterPro" id="IPR006566">
    <property type="entry name" value="FBD"/>
</dbReference>
<dbReference type="PANTHER" id="PTHR34145:SF28">
    <property type="entry name" value="F-BOX DOMAIN-CONTAINING PROTEIN"/>
    <property type="match status" value="1"/>
</dbReference>
<dbReference type="SUPFAM" id="SSF52047">
    <property type="entry name" value="RNI-like"/>
    <property type="match status" value="1"/>
</dbReference>